<evidence type="ECO:0000259" key="4">
    <source>
        <dbReference type="Pfam" id="PF01680"/>
    </source>
</evidence>
<proteinExistence type="inferred from homology"/>
<feature type="non-terminal residue" evidence="5">
    <location>
        <position position="1"/>
    </location>
</feature>
<comment type="similarity">
    <text evidence="1 3">Belongs to the PdxS/SNZ family.</text>
</comment>
<protein>
    <submittedName>
        <fullName evidence="5">SOR_SNZ domain-containing protein</fullName>
    </submittedName>
</protein>
<comment type="caution">
    <text evidence="5">The sequence shown here is derived from an EMBL/GenBank/DDBJ whole genome shotgun (WGS) entry which is preliminary data.</text>
</comment>
<evidence type="ECO:0000256" key="1">
    <source>
        <dbReference type="ARBA" id="ARBA00007281"/>
    </source>
</evidence>
<dbReference type="PANTHER" id="PTHR31829:SF2">
    <property type="entry name" value="PYRIDOXAL 5'-PHOSPHATE SYNTHASE-LIKE SUBUNIT PDX1.2"/>
    <property type="match status" value="1"/>
</dbReference>
<dbReference type="STRING" id="3775.A0A1Q3B985"/>
<dbReference type="Proteomes" id="UP000187406">
    <property type="component" value="Unassembled WGS sequence"/>
</dbReference>
<dbReference type="OrthoDB" id="1660966at2759"/>
<dbReference type="GO" id="GO:0042823">
    <property type="term" value="P:pyridoxal phosphate biosynthetic process"/>
    <property type="evidence" value="ECO:0007669"/>
    <property type="project" value="InterPro"/>
</dbReference>
<dbReference type="Pfam" id="PF01680">
    <property type="entry name" value="SOR_SNZ"/>
    <property type="match status" value="1"/>
</dbReference>
<name>A0A1Q3B985_CEPFO</name>
<dbReference type="InterPro" id="IPR033755">
    <property type="entry name" value="PdxS/SNZ_N"/>
</dbReference>
<dbReference type="InterPro" id="IPR013785">
    <property type="entry name" value="Aldolase_TIM"/>
</dbReference>
<evidence type="ECO:0000256" key="2">
    <source>
        <dbReference type="ARBA" id="ARBA00022898"/>
    </source>
</evidence>
<feature type="non-terminal residue" evidence="5">
    <location>
        <position position="130"/>
    </location>
</feature>
<evidence type="ECO:0000256" key="3">
    <source>
        <dbReference type="PROSITE-ProRule" id="PRU00481"/>
    </source>
</evidence>
<dbReference type="EMBL" id="BDDD01000348">
    <property type="protein sequence ID" value="GAV64489.1"/>
    <property type="molecule type" value="Genomic_DNA"/>
</dbReference>
<dbReference type="InterPro" id="IPR001852">
    <property type="entry name" value="PdxS/SNZ"/>
</dbReference>
<sequence length="130" mass="14300">GIFVEVQTLQAIGIDYIGECELHDAADDDYVNLHNLQVPFACGCRNLGEALMRVMEGAVIWSLPRSGNMVKTVRSVMRMIRNVTNNNGDEFVSVSEMSMPYNIVPQVKQNEVHFIQNVGGGFVTPADAAL</sequence>
<keyword evidence="6" id="KW-1185">Reference proteome</keyword>
<reference evidence="6" key="1">
    <citation type="submission" date="2016-04" db="EMBL/GenBank/DDBJ databases">
        <title>Cephalotus genome sequencing.</title>
        <authorList>
            <person name="Fukushima K."/>
            <person name="Hasebe M."/>
            <person name="Fang X."/>
        </authorList>
    </citation>
    <scope>NUCLEOTIDE SEQUENCE [LARGE SCALE GENOMIC DNA]</scope>
    <source>
        <strain evidence="6">cv. St1</strain>
    </source>
</reference>
<dbReference type="GO" id="GO:0016843">
    <property type="term" value="F:amine-lyase activity"/>
    <property type="evidence" value="ECO:0007669"/>
    <property type="project" value="TreeGrafter"/>
</dbReference>
<keyword evidence="2" id="KW-0663">Pyridoxal phosphate</keyword>
<dbReference type="InterPro" id="IPR011060">
    <property type="entry name" value="RibuloseP-bd_barrel"/>
</dbReference>
<dbReference type="InParanoid" id="A0A1Q3B985"/>
<dbReference type="GO" id="GO:0006520">
    <property type="term" value="P:amino acid metabolic process"/>
    <property type="evidence" value="ECO:0007669"/>
    <property type="project" value="TreeGrafter"/>
</dbReference>
<accession>A0A1Q3B985</accession>
<feature type="domain" description="PdxS/SNZ N-terminal" evidence="4">
    <location>
        <begin position="1"/>
        <end position="111"/>
    </location>
</feature>
<dbReference type="PROSITE" id="PS51129">
    <property type="entry name" value="PDXS_SNZ_2"/>
    <property type="match status" value="1"/>
</dbReference>
<dbReference type="AlphaFoldDB" id="A0A1Q3B985"/>
<gene>
    <name evidence="5" type="ORF">CFOL_v3_08007</name>
</gene>
<dbReference type="Gene3D" id="3.20.20.70">
    <property type="entry name" value="Aldolase class I"/>
    <property type="match status" value="1"/>
</dbReference>
<evidence type="ECO:0000313" key="5">
    <source>
        <dbReference type="EMBL" id="GAV64489.1"/>
    </source>
</evidence>
<dbReference type="GO" id="GO:0008615">
    <property type="term" value="P:pyridoxine biosynthetic process"/>
    <property type="evidence" value="ECO:0007669"/>
    <property type="project" value="TreeGrafter"/>
</dbReference>
<evidence type="ECO:0000313" key="6">
    <source>
        <dbReference type="Proteomes" id="UP000187406"/>
    </source>
</evidence>
<organism evidence="5 6">
    <name type="scientific">Cephalotus follicularis</name>
    <name type="common">Albany pitcher plant</name>
    <dbReference type="NCBI Taxonomy" id="3775"/>
    <lineage>
        <taxon>Eukaryota</taxon>
        <taxon>Viridiplantae</taxon>
        <taxon>Streptophyta</taxon>
        <taxon>Embryophyta</taxon>
        <taxon>Tracheophyta</taxon>
        <taxon>Spermatophyta</taxon>
        <taxon>Magnoliopsida</taxon>
        <taxon>eudicotyledons</taxon>
        <taxon>Gunneridae</taxon>
        <taxon>Pentapetalae</taxon>
        <taxon>rosids</taxon>
        <taxon>fabids</taxon>
        <taxon>Oxalidales</taxon>
        <taxon>Cephalotaceae</taxon>
        <taxon>Cephalotus</taxon>
    </lineage>
</organism>
<dbReference type="SUPFAM" id="SSF51366">
    <property type="entry name" value="Ribulose-phoshate binding barrel"/>
    <property type="match status" value="1"/>
</dbReference>
<dbReference type="PANTHER" id="PTHR31829">
    <property type="entry name" value="PYRIDOXAL 5'-PHOSPHATE SYNTHASE SUBUNIT SNZ1-RELATED"/>
    <property type="match status" value="1"/>
</dbReference>